<dbReference type="Gene3D" id="1.10.630.10">
    <property type="entry name" value="Cytochrome P450"/>
    <property type="match status" value="1"/>
</dbReference>
<proteinExistence type="inferred from homology"/>
<comment type="subcellular location">
    <subcellularLocation>
        <location evidence="2">Membrane</location>
    </subcellularLocation>
</comment>
<reference evidence="12" key="2">
    <citation type="submission" date="2025-09" db="UniProtKB">
        <authorList>
            <consortium name="Ensembl"/>
        </authorList>
    </citation>
    <scope>IDENTIFICATION</scope>
</reference>
<dbReference type="FunFam" id="1.10.630.10:FF:000004">
    <property type="entry name" value="cytochrome P450 2D15 isoform X1"/>
    <property type="match status" value="1"/>
</dbReference>
<evidence type="ECO:0000256" key="7">
    <source>
        <dbReference type="ARBA" id="ARBA00023004"/>
    </source>
</evidence>
<dbReference type="GO" id="GO:0016712">
    <property type="term" value="F:oxidoreductase activity, acting on paired donors, with incorporation or reduction of molecular oxygen, reduced flavin or flavoprotein as one donor, and incorporation of one atom of oxygen"/>
    <property type="evidence" value="ECO:0007669"/>
    <property type="project" value="TreeGrafter"/>
</dbReference>
<dbReference type="GO" id="GO:0005737">
    <property type="term" value="C:cytoplasm"/>
    <property type="evidence" value="ECO:0007669"/>
    <property type="project" value="TreeGrafter"/>
</dbReference>
<keyword evidence="6 11" id="KW-0560">Oxidoreductase</keyword>
<dbReference type="PROSITE" id="PS00086">
    <property type="entry name" value="CYTOCHROME_P450"/>
    <property type="match status" value="1"/>
</dbReference>
<evidence type="ECO:0000256" key="5">
    <source>
        <dbReference type="ARBA" id="ARBA00022723"/>
    </source>
</evidence>
<feature type="binding site" description="axial binding residue" evidence="10">
    <location>
        <position position="441"/>
    </location>
    <ligand>
        <name>heme</name>
        <dbReference type="ChEBI" id="CHEBI:30413"/>
    </ligand>
    <ligandPart>
        <name>Fe</name>
        <dbReference type="ChEBI" id="CHEBI:18248"/>
    </ligandPart>
</feature>
<dbReference type="InterPro" id="IPR050182">
    <property type="entry name" value="Cytochrome_P450_fam2"/>
</dbReference>
<dbReference type="Ensembl" id="ENSMALT00000028906.1">
    <property type="protein sequence ID" value="ENSMALP00000028388.1"/>
    <property type="gene ID" value="ENSMALG00000019515.1"/>
</dbReference>
<dbReference type="Pfam" id="PF00067">
    <property type="entry name" value="p450"/>
    <property type="match status" value="1"/>
</dbReference>
<dbReference type="GO" id="GO:0006082">
    <property type="term" value="P:organic acid metabolic process"/>
    <property type="evidence" value="ECO:0007669"/>
    <property type="project" value="TreeGrafter"/>
</dbReference>
<evidence type="ECO:0000313" key="13">
    <source>
        <dbReference type="Proteomes" id="UP000261600"/>
    </source>
</evidence>
<dbReference type="InterPro" id="IPR001128">
    <property type="entry name" value="Cyt_P450"/>
</dbReference>
<keyword evidence="7 10" id="KW-0408">Iron</keyword>
<dbReference type="Proteomes" id="UP000261600">
    <property type="component" value="Unplaced"/>
</dbReference>
<comment type="similarity">
    <text evidence="3 11">Belongs to the cytochrome P450 family.</text>
</comment>
<dbReference type="GO" id="GO:0016020">
    <property type="term" value="C:membrane"/>
    <property type="evidence" value="ECO:0007669"/>
    <property type="project" value="UniProtKB-SubCell"/>
</dbReference>
<keyword evidence="5 10" id="KW-0479">Metal-binding</keyword>
<evidence type="ECO:0000256" key="2">
    <source>
        <dbReference type="ARBA" id="ARBA00004370"/>
    </source>
</evidence>
<evidence type="ECO:0000256" key="9">
    <source>
        <dbReference type="ARBA" id="ARBA00023136"/>
    </source>
</evidence>
<dbReference type="RefSeq" id="XP_020476552.1">
    <property type="nucleotide sequence ID" value="XM_020620896.1"/>
</dbReference>
<sequence>MIFQTLFECMDFTGWMLLFSFVLLLLTDVVKNWKPRNFPPGPWTLPFLGNVFTGGDFKSMEKLAQEHGPVFSLRRGNERMVFISGYKMVKEALVNQLDSFVDRPIIPIFHPIVKGLGIALSNGYLWKKQRKFANTHLRYFGEGQKTLEKYIEVESNYLCEALKEEQGGPFNPHYTITNAVSNIICSVLFGHRFEYSDQSFRKFLELDNEAIFLSGSFVSQLYDAFPGLLKYLPGPHQTVHSNYKEILTFLKKEIKKHQEEVNPDDPRDYIDVYLAEIEKRKEDPQAGFNADGLLVCILDLIEAGTETTATTLRWGLLFMMHYPEIQEKVQAEIDTVIGQSRPPTMADRPNLPYTDAVIHEIQRMANIAPNGFPKMANKDTTLGGYFIPKGTVINTILASVLFDKNEWVTPHTFNPEHFLDSEGQFRRRDAFLPFSAGKRVCLGEHLARMELFLFFTSLLQHFTFSPVPGEMPSLEGVLSLTYSPQKFRMLAVPR</sequence>
<evidence type="ECO:0000256" key="4">
    <source>
        <dbReference type="ARBA" id="ARBA00022617"/>
    </source>
</evidence>
<evidence type="ECO:0000256" key="8">
    <source>
        <dbReference type="ARBA" id="ARBA00023033"/>
    </source>
</evidence>
<evidence type="ECO:0000256" key="1">
    <source>
        <dbReference type="ARBA" id="ARBA00001971"/>
    </source>
</evidence>
<reference evidence="12" key="1">
    <citation type="submission" date="2025-08" db="UniProtKB">
        <authorList>
            <consortium name="Ensembl"/>
        </authorList>
    </citation>
    <scope>IDENTIFICATION</scope>
</reference>
<organism evidence="12 13">
    <name type="scientific">Monopterus albus</name>
    <name type="common">Swamp eel</name>
    <dbReference type="NCBI Taxonomy" id="43700"/>
    <lineage>
        <taxon>Eukaryota</taxon>
        <taxon>Metazoa</taxon>
        <taxon>Chordata</taxon>
        <taxon>Craniata</taxon>
        <taxon>Vertebrata</taxon>
        <taxon>Euteleostomi</taxon>
        <taxon>Actinopterygii</taxon>
        <taxon>Neopterygii</taxon>
        <taxon>Teleostei</taxon>
        <taxon>Neoteleostei</taxon>
        <taxon>Acanthomorphata</taxon>
        <taxon>Anabantaria</taxon>
        <taxon>Synbranchiformes</taxon>
        <taxon>Synbranchidae</taxon>
        <taxon>Monopterus</taxon>
    </lineage>
</organism>
<keyword evidence="13" id="KW-1185">Reference proteome</keyword>
<keyword evidence="4 10" id="KW-0349">Heme</keyword>
<dbReference type="PANTHER" id="PTHR24300">
    <property type="entry name" value="CYTOCHROME P450 508A4-RELATED"/>
    <property type="match status" value="1"/>
</dbReference>
<dbReference type="GO" id="GO:0006805">
    <property type="term" value="P:xenobiotic metabolic process"/>
    <property type="evidence" value="ECO:0007669"/>
    <property type="project" value="TreeGrafter"/>
</dbReference>
<dbReference type="GO" id="GO:0020037">
    <property type="term" value="F:heme binding"/>
    <property type="evidence" value="ECO:0007669"/>
    <property type="project" value="InterPro"/>
</dbReference>
<evidence type="ECO:0000256" key="11">
    <source>
        <dbReference type="RuleBase" id="RU000461"/>
    </source>
</evidence>
<keyword evidence="9" id="KW-0472">Membrane</keyword>
<dbReference type="InterPro" id="IPR017972">
    <property type="entry name" value="Cyt_P450_CS"/>
</dbReference>
<dbReference type="AlphaFoldDB" id="A0A3Q3KGK8"/>
<dbReference type="InterPro" id="IPR002401">
    <property type="entry name" value="Cyt_P450_E_grp-I"/>
</dbReference>
<evidence type="ECO:0000256" key="6">
    <source>
        <dbReference type="ARBA" id="ARBA00023002"/>
    </source>
</evidence>
<dbReference type="OrthoDB" id="2789670at2759"/>
<evidence type="ECO:0000256" key="3">
    <source>
        <dbReference type="ARBA" id="ARBA00010617"/>
    </source>
</evidence>
<dbReference type="SUPFAM" id="SSF48264">
    <property type="entry name" value="Cytochrome P450"/>
    <property type="match status" value="1"/>
</dbReference>
<comment type="cofactor">
    <cofactor evidence="1 10">
        <name>heme</name>
        <dbReference type="ChEBI" id="CHEBI:30413"/>
    </cofactor>
</comment>
<dbReference type="InterPro" id="IPR036396">
    <property type="entry name" value="Cyt_P450_sf"/>
</dbReference>
<dbReference type="KEGG" id="malb:109972187"/>
<dbReference type="PANTHER" id="PTHR24300:SF309">
    <property type="entry name" value="CYTOCHROME P450-RELATED"/>
    <property type="match status" value="1"/>
</dbReference>
<name>A0A3Q3KGK8_MONAL</name>
<accession>A0A3Q3KGK8</accession>
<dbReference type="STRING" id="43700.ENSMALP00000028388"/>
<keyword evidence="8 11" id="KW-0503">Monooxygenase</keyword>
<dbReference type="GO" id="GO:0005506">
    <property type="term" value="F:iron ion binding"/>
    <property type="evidence" value="ECO:0007669"/>
    <property type="project" value="InterPro"/>
</dbReference>
<evidence type="ECO:0008006" key="14">
    <source>
        <dbReference type="Google" id="ProtNLM"/>
    </source>
</evidence>
<evidence type="ECO:0000313" key="12">
    <source>
        <dbReference type="Ensembl" id="ENSMALP00000028388.1"/>
    </source>
</evidence>
<dbReference type="GeneID" id="109972187"/>
<dbReference type="PRINTS" id="PR00463">
    <property type="entry name" value="EP450I"/>
</dbReference>
<dbReference type="PRINTS" id="PR00385">
    <property type="entry name" value="P450"/>
</dbReference>
<protein>
    <recommendedName>
        <fullName evidence="14">Cytochrome P450 2J2-like</fullName>
    </recommendedName>
</protein>
<evidence type="ECO:0000256" key="10">
    <source>
        <dbReference type="PIRSR" id="PIRSR602401-1"/>
    </source>
</evidence>